<reference evidence="2" key="1">
    <citation type="submission" date="2020-01" db="EMBL/GenBank/DDBJ databases">
        <title>Genome Sequencing of Three Apophysomyces-Like Fungal Strains Confirms a Novel Fungal Genus in the Mucoromycota with divergent Burkholderia-like Endosymbiotic Bacteria.</title>
        <authorList>
            <person name="Stajich J.E."/>
            <person name="Macias A.M."/>
            <person name="Carter-House D."/>
            <person name="Lovett B."/>
            <person name="Kasson L.R."/>
            <person name="Berry K."/>
            <person name="Grigoriev I."/>
            <person name="Chang Y."/>
            <person name="Spatafora J."/>
            <person name="Kasson M.T."/>
        </authorList>
    </citation>
    <scope>NUCLEOTIDE SEQUENCE</scope>
    <source>
        <strain evidence="2">NRRL A-21654</strain>
    </source>
</reference>
<evidence type="ECO:0000256" key="1">
    <source>
        <dbReference type="SAM" id="MobiDB-lite"/>
    </source>
</evidence>
<dbReference type="AlphaFoldDB" id="A0A8H7BRK3"/>
<proteinExistence type="predicted"/>
<gene>
    <name evidence="2" type="ORF">EC973_000503</name>
</gene>
<keyword evidence="3" id="KW-1185">Reference proteome</keyword>
<evidence type="ECO:0000313" key="2">
    <source>
        <dbReference type="EMBL" id="KAF7725010.1"/>
    </source>
</evidence>
<organism evidence="2 3">
    <name type="scientific">Apophysomyces ossiformis</name>
    <dbReference type="NCBI Taxonomy" id="679940"/>
    <lineage>
        <taxon>Eukaryota</taxon>
        <taxon>Fungi</taxon>
        <taxon>Fungi incertae sedis</taxon>
        <taxon>Mucoromycota</taxon>
        <taxon>Mucoromycotina</taxon>
        <taxon>Mucoromycetes</taxon>
        <taxon>Mucorales</taxon>
        <taxon>Mucorineae</taxon>
        <taxon>Mucoraceae</taxon>
        <taxon>Apophysomyces</taxon>
    </lineage>
</organism>
<name>A0A8H7BRK3_9FUNG</name>
<dbReference type="EMBL" id="JABAYA010000106">
    <property type="protein sequence ID" value="KAF7725010.1"/>
    <property type="molecule type" value="Genomic_DNA"/>
</dbReference>
<comment type="caution">
    <text evidence="2">The sequence shown here is derived from an EMBL/GenBank/DDBJ whole genome shotgun (WGS) entry which is preliminary data.</text>
</comment>
<dbReference type="OrthoDB" id="10410025at2759"/>
<feature type="region of interest" description="Disordered" evidence="1">
    <location>
        <begin position="238"/>
        <end position="258"/>
    </location>
</feature>
<dbReference type="Proteomes" id="UP000605846">
    <property type="component" value="Unassembled WGS sequence"/>
</dbReference>
<sequence>MTTSDRIRDLRQALNVASSDEQADVCKVYNILTAAERRQLRHPPKERQKLIQCIMQARDKYLAYIQTLRIRGQGDILGFRLRELHHLSEQLDQITHQHALRYDTLECLRQLRNEWKHNGSDIERILVSIISSTMTRQDFRLIQADPSHLTTLGLGLRSLHKRYLVFEPTAEPQTVLLEIIEDFGQVFASNAAQNLARIEEQLPGQMQRSLAEIETFYRCLYDVHDPDEHHNGEERNLEANAGQAPVGPDPRQRPVTEEATTATMNMTATRTTMPTIPMMPATAGAAAAETSPWTSSGVTPPGVGGGGGGVQPPTFEPASCDWPNLIKLKYPARHVWALLKRRLFRRNNADSTLRVSSLTRLSHHLQRCGYNYYTNLLEHAQLMYTRESHALVQATESLVKCHHALQIEIGHTNLQRALVHLDQLQEDEGTTSSSMDILDV</sequence>
<evidence type="ECO:0000313" key="3">
    <source>
        <dbReference type="Proteomes" id="UP000605846"/>
    </source>
</evidence>
<accession>A0A8H7BRK3</accession>
<protein>
    <submittedName>
        <fullName evidence="2">Uncharacterized protein</fullName>
    </submittedName>
</protein>